<reference evidence="1 2" key="1">
    <citation type="submission" date="2020-04" db="EMBL/GenBank/DDBJ databases">
        <authorList>
            <person name="Wallbank WR R."/>
            <person name="Pardo Diaz C."/>
            <person name="Kozak K."/>
            <person name="Martin S."/>
            <person name="Jiggins C."/>
            <person name="Moest M."/>
            <person name="Warren A I."/>
            <person name="Byers J.R.P. K."/>
            <person name="Montejo-Kovacevich G."/>
            <person name="Yen C E."/>
        </authorList>
    </citation>
    <scope>NUCLEOTIDE SEQUENCE [LARGE SCALE GENOMIC DNA]</scope>
</reference>
<organism evidence="1 2">
    <name type="scientific">Arctia plantaginis</name>
    <name type="common">Wood tiger moth</name>
    <name type="synonym">Phalaena plantaginis</name>
    <dbReference type="NCBI Taxonomy" id="874455"/>
    <lineage>
        <taxon>Eukaryota</taxon>
        <taxon>Metazoa</taxon>
        <taxon>Ecdysozoa</taxon>
        <taxon>Arthropoda</taxon>
        <taxon>Hexapoda</taxon>
        <taxon>Insecta</taxon>
        <taxon>Pterygota</taxon>
        <taxon>Neoptera</taxon>
        <taxon>Endopterygota</taxon>
        <taxon>Lepidoptera</taxon>
        <taxon>Glossata</taxon>
        <taxon>Ditrysia</taxon>
        <taxon>Noctuoidea</taxon>
        <taxon>Erebidae</taxon>
        <taxon>Arctiinae</taxon>
        <taxon>Arctia</taxon>
    </lineage>
</organism>
<dbReference type="Proteomes" id="UP000494256">
    <property type="component" value="Unassembled WGS sequence"/>
</dbReference>
<dbReference type="OrthoDB" id="10259902at2759"/>
<gene>
    <name evidence="1" type="ORF">APLA_LOCUS10478</name>
</gene>
<accession>A0A8S1A5J1</accession>
<evidence type="ECO:0000313" key="1">
    <source>
        <dbReference type="EMBL" id="CAB3243675.1"/>
    </source>
</evidence>
<sequence>MIDLLSKDLNLKSCYVQGPEESRKFECEVVRYHNLKNVDKLLFLSKNIPEKTFYIVDCLIYEGGERVCHKKDDINMVYAHANLVDTGTLVRPNETGVLAQDEFICEESKVKEINCDLNPYVPFTSGLQLKESMKFNDNVLLKSGTYVVILKRNCIGSWCGYTGKVTSGRRSNTYNYKMPGDTVYRCYYAKRQQVCKPLYSINERSVYNQRGHLNSW</sequence>
<dbReference type="AlphaFoldDB" id="A0A8S1A5J1"/>
<comment type="caution">
    <text evidence="1">The sequence shown here is derived from an EMBL/GenBank/DDBJ whole genome shotgun (WGS) entry which is preliminary data.</text>
</comment>
<name>A0A8S1A5J1_ARCPL</name>
<proteinExistence type="predicted"/>
<evidence type="ECO:0000313" key="2">
    <source>
        <dbReference type="Proteomes" id="UP000494256"/>
    </source>
</evidence>
<protein>
    <submittedName>
        <fullName evidence="1">Uncharacterized protein</fullName>
    </submittedName>
</protein>
<dbReference type="EMBL" id="CADEBD010000314">
    <property type="protein sequence ID" value="CAB3243675.1"/>
    <property type="molecule type" value="Genomic_DNA"/>
</dbReference>